<dbReference type="AlphaFoldDB" id="V4TWR2"/>
<gene>
    <name evidence="1" type="ORF">CICLE_v10023217mg</name>
</gene>
<dbReference type="KEGG" id="cic:CICLE_v10023217mg"/>
<keyword evidence="2" id="KW-1185">Reference proteome</keyword>
<proteinExistence type="predicted"/>
<name>V4TWR2_CITCL</name>
<organism evidence="1 2">
    <name type="scientific">Citrus clementina</name>
    <name type="common">Clementine</name>
    <name type="synonym">Citrus deliciosa x Citrus sinensis</name>
    <dbReference type="NCBI Taxonomy" id="85681"/>
    <lineage>
        <taxon>Eukaryota</taxon>
        <taxon>Viridiplantae</taxon>
        <taxon>Streptophyta</taxon>
        <taxon>Embryophyta</taxon>
        <taxon>Tracheophyta</taxon>
        <taxon>Spermatophyta</taxon>
        <taxon>Magnoliopsida</taxon>
        <taxon>eudicotyledons</taxon>
        <taxon>Gunneridae</taxon>
        <taxon>Pentapetalae</taxon>
        <taxon>rosids</taxon>
        <taxon>malvids</taxon>
        <taxon>Sapindales</taxon>
        <taxon>Rutaceae</taxon>
        <taxon>Aurantioideae</taxon>
        <taxon>Citrus</taxon>
    </lineage>
</organism>
<accession>V4TWR2</accession>
<dbReference type="Proteomes" id="UP000030687">
    <property type="component" value="Unassembled WGS sequence"/>
</dbReference>
<protein>
    <submittedName>
        <fullName evidence="1">Uncharacterized protein</fullName>
    </submittedName>
</protein>
<evidence type="ECO:0000313" key="2">
    <source>
        <dbReference type="Proteomes" id="UP000030687"/>
    </source>
</evidence>
<sequence>MIKLMRGKHLKLSYGISTSHGCIRGIVSDQQGARRCGEGEHDEEHEGMKHKWVCCKNDESHQVLIWNK</sequence>
<dbReference type="Gramene" id="ESR56145">
    <property type="protein sequence ID" value="ESR56145"/>
    <property type="gene ID" value="CICLE_v10023217mg"/>
</dbReference>
<dbReference type="InParanoid" id="V4TWR2"/>
<reference evidence="1 2" key="1">
    <citation type="submission" date="2013-10" db="EMBL/GenBank/DDBJ databases">
        <authorList>
            <consortium name="International Citrus Genome Consortium"/>
            <person name="Jenkins J."/>
            <person name="Schmutz J."/>
            <person name="Prochnik S."/>
            <person name="Rokhsar D."/>
            <person name="Gmitter F."/>
            <person name="Ollitrault P."/>
            <person name="Machado M."/>
            <person name="Talon M."/>
            <person name="Wincker P."/>
            <person name="Jaillon O."/>
            <person name="Morgante M."/>
        </authorList>
    </citation>
    <scope>NUCLEOTIDE SEQUENCE</scope>
    <source>
        <strain evidence="2">cv. Clemenules</strain>
    </source>
</reference>
<dbReference type="EMBL" id="KI536661">
    <property type="protein sequence ID" value="ESR56145.1"/>
    <property type="molecule type" value="Genomic_DNA"/>
</dbReference>
<evidence type="ECO:0000313" key="1">
    <source>
        <dbReference type="EMBL" id="ESR56145.1"/>
    </source>
</evidence>